<dbReference type="GO" id="GO:0016705">
    <property type="term" value="F:oxidoreductase activity, acting on paired donors, with incorporation or reduction of molecular oxygen"/>
    <property type="evidence" value="ECO:0007669"/>
    <property type="project" value="InterPro"/>
</dbReference>
<evidence type="ECO:0000256" key="3">
    <source>
        <dbReference type="ARBA" id="ARBA00023002"/>
    </source>
</evidence>
<keyword evidence="3" id="KW-0560">Oxidoreductase</keyword>
<dbReference type="Pfam" id="PF00067">
    <property type="entry name" value="p450"/>
    <property type="match status" value="1"/>
</dbReference>
<evidence type="ECO:0000256" key="1">
    <source>
        <dbReference type="ARBA" id="ARBA00010617"/>
    </source>
</evidence>
<dbReference type="GO" id="GO:0020037">
    <property type="term" value="F:heme binding"/>
    <property type="evidence" value="ECO:0007669"/>
    <property type="project" value="InterPro"/>
</dbReference>
<dbReference type="Gene3D" id="1.10.630.10">
    <property type="entry name" value="Cytochrome P450"/>
    <property type="match status" value="1"/>
</dbReference>
<dbReference type="Proteomes" id="UP000800035">
    <property type="component" value="Unassembled WGS sequence"/>
</dbReference>
<feature type="transmembrane region" description="Helical" evidence="7">
    <location>
        <begin position="6"/>
        <end position="26"/>
    </location>
</feature>
<evidence type="ECO:0000313" key="9">
    <source>
        <dbReference type="Proteomes" id="UP000800035"/>
    </source>
</evidence>
<dbReference type="EMBL" id="ML976979">
    <property type="protein sequence ID" value="KAF1962487.1"/>
    <property type="molecule type" value="Genomic_DNA"/>
</dbReference>
<dbReference type="OrthoDB" id="1103324at2759"/>
<comment type="similarity">
    <text evidence="1">Belongs to the cytochrome P450 family.</text>
</comment>
<dbReference type="InterPro" id="IPR036396">
    <property type="entry name" value="Cyt_P450_sf"/>
</dbReference>
<keyword evidence="7" id="KW-0472">Membrane</keyword>
<evidence type="ECO:0000256" key="5">
    <source>
        <dbReference type="ARBA" id="ARBA00023033"/>
    </source>
</evidence>
<evidence type="ECO:0000256" key="6">
    <source>
        <dbReference type="PIRSR" id="PIRSR602401-1"/>
    </source>
</evidence>
<keyword evidence="5" id="KW-0503">Monooxygenase</keyword>
<dbReference type="InterPro" id="IPR050364">
    <property type="entry name" value="Cytochrome_P450_fung"/>
</dbReference>
<keyword evidence="4 6" id="KW-0408">Iron</keyword>
<dbReference type="PANTHER" id="PTHR46300">
    <property type="entry name" value="P450, PUTATIVE (EUROFUNG)-RELATED-RELATED"/>
    <property type="match status" value="1"/>
</dbReference>
<keyword evidence="2 6" id="KW-0479">Metal-binding</keyword>
<evidence type="ECO:0000256" key="2">
    <source>
        <dbReference type="ARBA" id="ARBA00022723"/>
    </source>
</evidence>
<evidence type="ECO:0000313" key="8">
    <source>
        <dbReference type="EMBL" id="KAF1962487.1"/>
    </source>
</evidence>
<dbReference type="GO" id="GO:0005506">
    <property type="term" value="F:iron ion binding"/>
    <property type="evidence" value="ECO:0007669"/>
    <property type="project" value="InterPro"/>
</dbReference>
<evidence type="ECO:0000256" key="4">
    <source>
        <dbReference type="ARBA" id="ARBA00023004"/>
    </source>
</evidence>
<comment type="cofactor">
    <cofactor evidence="6">
        <name>heme</name>
        <dbReference type="ChEBI" id="CHEBI:30413"/>
    </cofactor>
</comment>
<evidence type="ECO:0000256" key="7">
    <source>
        <dbReference type="SAM" id="Phobius"/>
    </source>
</evidence>
<protein>
    <submittedName>
        <fullName evidence="8">Cytochrome P450</fullName>
    </submittedName>
</protein>
<dbReference type="PANTHER" id="PTHR46300:SF2">
    <property type="entry name" value="CYTOCHROME P450 MONOOXYGENASE ALNH-RELATED"/>
    <property type="match status" value="1"/>
</dbReference>
<accession>A0A6A5UN31</accession>
<reference evidence="8" key="1">
    <citation type="journal article" date="2020" name="Stud. Mycol.">
        <title>101 Dothideomycetes genomes: a test case for predicting lifestyles and emergence of pathogens.</title>
        <authorList>
            <person name="Haridas S."/>
            <person name="Albert R."/>
            <person name="Binder M."/>
            <person name="Bloem J."/>
            <person name="Labutti K."/>
            <person name="Salamov A."/>
            <person name="Andreopoulos B."/>
            <person name="Baker S."/>
            <person name="Barry K."/>
            <person name="Bills G."/>
            <person name="Bluhm B."/>
            <person name="Cannon C."/>
            <person name="Castanera R."/>
            <person name="Culley D."/>
            <person name="Daum C."/>
            <person name="Ezra D."/>
            <person name="Gonzalez J."/>
            <person name="Henrissat B."/>
            <person name="Kuo A."/>
            <person name="Liang C."/>
            <person name="Lipzen A."/>
            <person name="Lutzoni F."/>
            <person name="Magnuson J."/>
            <person name="Mondo S."/>
            <person name="Nolan M."/>
            <person name="Ohm R."/>
            <person name="Pangilinan J."/>
            <person name="Park H.-J."/>
            <person name="Ramirez L."/>
            <person name="Alfaro M."/>
            <person name="Sun H."/>
            <person name="Tritt A."/>
            <person name="Yoshinaga Y."/>
            <person name="Zwiers L.-H."/>
            <person name="Turgeon B."/>
            <person name="Goodwin S."/>
            <person name="Spatafora J."/>
            <person name="Crous P."/>
            <person name="Grigoriev I."/>
        </authorList>
    </citation>
    <scope>NUCLEOTIDE SEQUENCE</scope>
    <source>
        <strain evidence="8">CBS 675.92</strain>
    </source>
</reference>
<dbReference type="AlphaFoldDB" id="A0A6A5UN31"/>
<keyword evidence="7" id="KW-0812">Transmembrane</keyword>
<keyword evidence="9" id="KW-1185">Reference proteome</keyword>
<name>A0A6A5UN31_9PLEO</name>
<dbReference type="SUPFAM" id="SSF48264">
    <property type="entry name" value="Cytochrome P450"/>
    <property type="match status" value="1"/>
</dbReference>
<keyword evidence="6" id="KW-0349">Heme</keyword>
<proteinExistence type="inferred from homology"/>
<sequence>MSSTSALSRSIVLCLVFAICMLYKILRFGSREKHLPRGPPTVPILGNAHLIPKQNLYRKIAEWSQYKNGANYLSRAREKQSEVALNNESFAMMHATLMYKAHRKIAMKLLSPARLDDSERAKVLDAETIALMNDLLSTPEDFSAHVKRSTASMASIPVYGQRATSPDTFWATINNALEPGSYFPVEQFPFLKFVPSRWNPGPGNAFACSHTMAHLWSHARQLVEARRDIGDHRDCIMDKFLSGEVKNDVPMSDAVLNHFCGTLLEGATSTTAQSVHTNLLFLGKYPEVQKRAREDLDRACGIRIPAWSDFDQLPIRPTAPVGVPHSATKDDWYKGMLIPAGSTVLIPSYALNHTSAHYSGPSTYNPSHYLHLPNKLATHFAASPDYSNRDHYTYGAGRRICVGIHLAERTQWMIMARVLWGFIISPAVDGSGNEIELDIDAYTTGLSYEPLPFKLMIVPRSEEHAELIWKEFKDVDAYLREWE</sequence>
<keyword evidence="7" id="KW-1133">Transmembrane helix</keyword>
<organism evidence="8 9">
    <name type="scientific">Byssothecium circinans</name>
    <dbReference type="NCBI Taxonomy" id="147558"/>
    <lineage>
        <taxon>Eukaryota</taxon>
        <taxon>Fungi</taxon>
        <taxon>Dikarya</taxon>
        <taxon>Ascomycota</taxon>
        <taxon>Pezizomycotina</taxon>
        <taxon>Dothideomycetes</taxon>
        <taxon>Pleosporomycetidae</taxon>
        <taxon>Pleosporales</taxon>
        <taxon>Massarineae</taxon>
        <taxon>Massarinaceae</taxon>
        <taxon>Byssothecium</taxon>
    </lineage>
</organism>
<gene>
    <name evidence="8" type="ORF">CC80DRAFT_570471</name>
</gene>
<dbReference type="PRINTS" id="PR00463">
    <property type="entry name" value="EP450I"/>
</dbReference>
<dbReference type="GO" id="GO:0004497">
    <property type="term" value="F:monooxygenase activity"/>
    <property type="evidence" value="ECO:0007669"/>
    <property type="project" value="UniProtKB-KW"/>
</dbReference>
<dbReference type="InterPro" id="IPR002401">
    <property type="entry name" value="Cyt_P450_E_grp-I"/>
</dbReference>
<feature type="binding site" description="axial binding residue" evidence="6">
    <location>
        <position position="401"/>
    </location>
    <ligand>
        <name>heme</name>
        <dbReference type="ChEBI" id="CHEBI:30413"/>
    </ligand>
    <ligandPart>
        <name>Fe</name>
        <dbReference type="ChEBI" id="CHEBI:18248"/>
    </ligandPart>
</feature>
<dbReference type="InterPro" id="IPR001128">
    <property type="entry name" value="Cyt_P450"/>
</dbReference>